<sequence length="177" mass="19120">MRCSRTATAFHSIKVRLQSRADPPRHAGWGCPDVRLGAAEAKPVLAAARVLQYVIPAAVEGIRSGIIATAGKGWTRCTRRNTAMHPRYAMVQVSSSNRSQTRASFGGCAYRHREDVASSVQQRDRRLTAAPDGISSTISKHQTLQETVSNTSSGLARQNEATIHTVCGGMRCSSREG</sequence>
<dbReference type="AlphaFoldDB" id="A0A9P4KDH9"/>
<reference evidence="2" key="1">
    <citation type="journal article" date="2020" name="Stud. Mycol.">
        <title>101 Dothideomycetes genomes: A test case for predicting lifestyles and emergence of pathogens.</title>
        <authorList>
            <person name="Haridas S."/>
            <person name="Albert R."/>
            <person name="Binder M."/>
            <person name="Bloem J."/>
            <person name="LaButti K."/>
            <person name="Salamov A."/>
            <person name="Andreopoulos B."/>
            <person name="Baker S."/>
            <person name="Barry K."/>
            <person name="Bills G."/>
            <person name="Bluhm B."/>
            <person name="Cannon C."/>
            <person name="Castanera R."/>
            <person name="Culley D."/>
            <person name="Daum C."/>
            <person name="Ezra D."/>
            <person name="Gonzalez J."/>
            <person name="Henrissat B."/>
            <person name="Kuo A."/>
            <person name="Liang C."/>
            <person name="Lipzen A."/>
            <person name="Lutzoni F."/>
            <person name="Magnuson J."/>
            <person name="Mondo S."/>
            <person name="Nolan M."/>
            <person name="Ohm R."/>
            <person name="Pangilinan J."/>
            <person name="Park H.-J."/>
            <person name="Ramirez L."/>
            <person name="Alfaro M."/>
            <person name="Sun H."/>
            <person name="Tritt A."/>
            <person name="Yoshinaga Y."/>
            <person name="Zwiers L.-H."/>
            <person name="Turgeon B."/>
            <person name="Goodwin S."/>
            <person name="Spatafora J."/>
            <person name="Crous P."/>
            <person name="Grigoriev I."/>
        </authorList>
    </citation>
    <scope>NUCLEOTIDE SEQUENCE [LARGE SCALE GENOMIC DNA]</scope>
    <source>
        <strain evidence="2">CBS 304.66</strain>
    </source>
</reference>
<evidence type="ECO:0000313" key="1">
    <source>
        <dbReference type="EMBL" id="KAF2266585.1"/>
    </source>
</evidence>
<comment type="caution">
    <text evidence="1">The sequence shown here is derived from an EMBL/GenBank/DDBJ whole genome shotgun (WGS) entry which is preliminary data.</text>
</comment>
<evidence type="ECO:0000313" key="2">
    <source>
        <dbReference type="Proteomes" id="UP000800093"/>
    </source>
</evidence>
<protein>
    <submittedName>
        <fullName evidence="1">Uncharacterized protein</fullName>
    </submittedName>
</protein>
<keyword evidence="2" id="KW-1185">Reference proteome</keyword>
<proteinExistence type="predicted"/>
<gene>
    <name evidence="1" type="ORF">CC78DRAFT_118721</name>
</gene>
<dbReference type="EMBL" id="ML986596">
    <property type="protein sequence ID" value="KAF2266585.1"/>
    <property type="molecule type" value="Genomic_DNA"/>
</dbReference>
<accession>A0A9P4KDH9</accession>
<organism evidence="1 2">
    <name type="scientific">Lojkania enalia</name>
    <dbReference type="NCBI Taxonomy" id="147567"/>
    <lineage>
        <taxon>Eukaryota</taxon>
        <taxon>Fungi</taxon>
        <taxon>Dikarya</taxon>
        <taxon>Ascomycota</taxon>
        <taxon>Pezizomycotina</taxon>
        <taxon>Dothideomycetes</taxon>
        <taxon>Pleosporomycetidae</taxon>
        <taxon>Pleosporales</taxon>
        <taxon>Pleosporales incertae sedis</taxon>
        <taxon>Lojkania</taxon>
    </lineage>
</organism>
<name>A0A9P4KDH9_9PLEO</name>
<dbReference type="Proteomes" id="UP000800093">
    <property type="component" value="Unassembled WGS sequence"/>
</dbReference>